<gene>
    <name evidence="1" type="ORF">PCAR00345_LOCUS9807</name>
</gene>
<dbReference type="EMBL" id="HBIZ01015843">
    <property type="protein sequence ID" value="CAE0757213.1"/>
    <property type="molecule type" value="Transcribed_RNA"/>
</dbReference>
<proteinExistence type="predicted"/>
<evidence type="ECO:0000313" key="1">
    <source>
        <dbReference type="EMBL" id="CAE0757213.1"/>
    </source>
</evidence>
<protein>
    <submittedName>
        <fullName evidence="1">Uncharacterized protein</fullName>
    </submittedName>
</protein>
<name>A0A7S4EWP6_CHRCT</name>
<sequence>MARSLPLSLPLFPPPSLLSLSSSLARSLAPFSRLWSSSSSLPFFFLPLSFLFSMLPLASLLSSSTLFSLQQLPFSCVSARDFPDTYCVSHGNLASFATGQCISVNVNSAYSHPG</sequence>
<accession>A0A7S4EWP6</accession>
<reference evidence="1" key="1">
    <citation type="submission" date="2021-01" db="EMBL/GenBank/DDBJ databases">
        <authorList>
            <person name="Corre E."/>
            <person name="Pelletier E."/>
            <person name="Niang G."/>
            <person name="Scheremetjew M."/>
            <person name="Finn R."/>
            <person name="Kale V."/>
            <person name="Holt S."/>
            <person name="Cochrane G."/>
            <person name="Meng A."/>
            <person name="Brown T."/>
            <person name="Cohen L."/>
        </authorList>
    </citation>
    <scope>NUCLEOTIDE SEQUENCE</scope>
    <source>
        <strain evidence="1">CCMP645</strain>
    </source>
</reference>
<organism evidence="1">
    <name type="scientific">Chrysotila carterae</name>
    <name type="common">Marine alga</name>
    <name type="synonym">Syracosphaera carterae</name>
    <dbReference type="NCBI Taxonomy" id="13221"/>
    <lineage>
        <taxon>Eukaryota</taxon>
        <taxon>Haptista</taxon>
        <taxon>Haptophyta</taxon>
        <taxon>Prymnesiophyceae</taxon>
        <taxon>Isochrysidales</taxon>
        <taxon>Isochrysidaceae</taxon>
        <taxon>Chrysotila</taxon>
    </lineage>
</organism>
<dbReference type="AlphaFoldDB" id="A0A7S4EWP6"/>